<dbReference type="InterPro" id="IPR053134">
    <property type="entry name" value="RNA-dir_DNA_polymerase"/>
</dbReference>
<proteinExistence type="predicted"/>
<dbReference type="PROSITE" id="PS50878">
    <property type="entry name" value="RT_POL"/>
    <property type="match status" value="1"/>
</dbReference>
<dbReference type="OrthoDB" id="123234at2759"/>
<evidence type="ECO:0000313" key="2">
    <source>
        <dbReference type="EMBL" id="CAF1599809.1"/>
    </source>
</evidence>
<gene>
    <name evidence="2" type="ORF">GPM918_LOCUS42359</name>
    <name evidence="3" type="ORF">SRO942_LOCUS43581</name>
</gene>
<dbReference type="EMBL" id="CAJOBC010101894">
    <property type="protein sequence ID" value="CAF4476565.1"/>
    <property type="molecule type" value="Genomic_DNA"/>
</dbReference>
<dbReference type="Gene3D" id="3.10.10.10">
    <property type="entry name" value="HIV Type 1 Reverse Transcriptase, subunit A, domain 1"/>
    <property type="match status" value="1"/>
</dbReference>
<dbReference type="EMBL" id="CAJNOQ010035503">
    <property type="protein sequence ID" value="CAF1599809.1"/>
    <property type="molecule type" value="Genomic_DNA"/>
</dbReference>
<dbReference type="AlphaFoldDB" id="A0A816APZ6"/>
<dbReference type="Pfam" id="PF00078">
    <property type="entry name" value="RVT_1"/>
    <property type="match status" value="1"/>
</dbReference>
<keyword evidence="4" id="KW-1185">Reference proteome</keyword>
<comment type="caution">
    <text evidence="2">The sequence shown here is derived from an EMBL/GenBank/DDBJ whole genome shotgun (WGS) entry which is preliminary data.</text>
</comment>
<dbReference type="Proteomes" id="UP000681722">
    <property type="component" value="Unassembled WGS sequence"/>
</dbReference>
<dbReference type="PANTHER" id="PTHR24559">
    <property type="entry name" value="TRANSPOSON TY3-I GAG-POL POLYPROTEIN"/>
    <property type="match status" value="1"/>
</dbReference>
<dbReference type="Gene3D" id="3.30.70.270">
    <property type="match status" value="2"/>
</dbReference>
<evidence type="ECO:0000259" key="1">
    <source>
        <dbReference type="PROSITE" id="PS50878"/>
    </source>
</evidence>
<evidence type="ECO:0000313" key="4">
    <source>
        <dbReference type="Proteomes" id="UP000663829"/>
    </source>
</evidence>
<dbReference type="Proteomes" id="UP000663829">
    <property type="component" value="Unassembled WGS sequence"/>
</dbReference>
<dbReference type="InterPro" id="IPR043128">
    <property type="entry name" value="Rev_trsase/Diguanyl_cyclase"/>
</dbReference>
<dbReference type="InterPro" id="IPR043502">
    <property type="entry name" value="DNA/RNA_pol_sf"/>
</dbReference>
<feature type="non-terminal residue" evidence="2">
    <location>
        <position position="394"/>
    </location>
</feature>
<sequence length="394" mass="45100">DGGARLQVLGTVELQIKVKNIPTTVTALVTSIKQLHRYASIQMKTADDNMSYPARLKKEIKIPSGHEIVVTAWVGIQSCKSAVFQPDLRMLYKRNLLIPNALVEIQSYKMLSTIRNPNKYSIMLQTNTQLGEIFRMTSRAKIFALSSNQLCQQSNIDKKIPLHISIAFDALLKHIDDNRQRQQVQDILNRHYHIFDISRPSIAKTNIKHTIRTGNAGPINSRPFPMNLSQQKEITKITNEMLASKQVRPSNSPWSSPVLLVKKKDGTVRFVVDYRKLNNVTTKDTYPIPNIEQTLNRLNRNKYFTKLDLKSGYYQIPIQEQDKQKTAFITTTGLYEFNDHIKHIEEVLVVLKEANLQLNPPKCSLFKQEMDYLGHTVTDEDLKPLVGLIAGHWN</sequence>
<dbReference type="SUPFAM" id="SSF56672">
    <property type="entry name" value="DNA/RNA polymerases"/>
    <property type="match status" value="1"/>
</dbReference>
<dbReference type="PANTHER" id="PTHR24559:SF444">
    <property type="entry name" value="REVERSE TRANSCRIPTASE DOMAIN-CONTAINING PROTEIN"/>
    <property type="match status" value="1"/>
</dbReference>
<accession>A0A816APZ6</accession>
<organism evidence="2 4">
    <name type="scientific">Didymodactylos carnosus</name>
    <dbReference type="NCBI Taxonomy" id="1234261"/>
    <lineage>
        <taxon>Eukaryota</taxon>
        <taxon>Metazoa</taxon>
        <taxon>Spiralia</taxon>
        <taxon>Gnathifera</taxon>
        <taxon>Rotifera</taxon>
        <taxon>Eurotatoria</taxon>
        <taxon>Bdelloidea</taxon>
        <taxon>Philodinida</taxon>
        <taxon>Philodinidae</taxon>
        <taxon>Didymodactylos</taxon>
    </lineage>
</organism>
<reference evidence="2" key="1">
    <citation type="submission" date="2021-02" db="EMBL/GenBank/DDBJ databases">
        <authorList>
            <person name="Nowell W R."/>
        </authorList>
    </citation>
    <scope>NUCLEOTIDE SEQUENCE</scope>
</reference>
<dbReference type="CDD" id="cd01647">
    <property type="entry name" value="RT_LTR"/>
    <property type="match status" value="1"/>
</dbReference>
<dbReference type="InterPro" id="IPR000477">
    <property type="entry name" value="RT_dom"/>
</dbReference>
<evidence type="ECO:0000313" key="3">
    <source>
        <dbReference type="EMBL" id="CAF4476565.1"/>
    </source>
</evidence>
<protein>
    <recommendedName>
        <fullName evidence="1">Reverse transcriptase domain-containing protein</fullName>
    </recommendedName>
</protein>
<name>A0A816APZ6_9BILA</name>
<feature type="domain" description="Reverse transcriptase" evidence="1">
    <location>
        <begin position="242"/>
        <end position="394"/>
    </location>
</feature>